<reference evidence="3 4" key="1">
    <citation type="submission" date="2018-03" db="EMBL/GenBank/DDBJ databases">
        <title>Genomic Encyclopedia of Type Strains, Phase III (KMG-III): the genomes of soil and plant-associated and newly described type strains.</title>
        <authorList>
            <person name="Whitman W."/>
        </authorList>
    </citation>
    <scope>NUCLEOTIDE SEQUENCE [LARGE SCALE GENOMIC DNA]</scope>
    <source>
        <strain evidence="3 4">CGMCC 1.12700</strain>
    </source>
</reference>
<organism evidence="3 4">
    <name type="scientific">Taibaiella chishuiensis</name>
    <dbReference type="NCBI Taxonomy" id="1434707"/>
    <lineage>
        <taxon>Bacteria</taxon>
        <taxon>Pseudomonadati</taxon>
        <taxon>Bacteroidota</taxon>
        <taxon>Chitinophagia</taxon>
        <taxon>Chitinophagales</taxon>
        <taxon>Chitinophagaceae</taxon>
        <taxon>Taibaiella</taxon>
    </lineage>
</organism>
<name>A0A2P8D2M1_9BACT</name>
<dbReference type="EMBL" id="PYGD01000005">
    <property type="protein sequence ID" value="PSK91439.1"/>
    <property type="molecule type" value="Genomic_DNA"/>
</dbReference>
<dbReference type="RefSeq" id="WP_106523342.1">
    <property type="nucleotide sequence ID" value="NZ_PYGD01000005.1"/>
</dbReference>
<dbReference type="InterPro" id="IPR023393">
    <property type="entry name" value="START-like_dom_sf"/>
</dbReference>
<dbReference type="OrthoDB" id="2355173at2"/>
<comment type="caution">
    <text evidence="3">The sequence shown here is derived from an EMBL/GenBank/DDBJ whole genome shotgun (WGS) entry which is preliminary data.</text>
</comment>
<dbReference type="SUPFAM" id="SSF55961">
    <property type="entry name" value="Bet v1-like"/>
    <property type="match status" value="1"/>
</dbReference>
<feature type="domain" description="Activator of Hsp90 ATPase homologue 1/2-like C-terminal" evidence="2">
    <location>
        <begin position="13"/>
        <end position="139"/>
    </location>
</feature>
<dbReference type="Pfam" id="PF08327">
    <property type="entry name" value="AHSA1"/>
    <property type="match status" value="1"/>
</dbReference>
<dbReference type="Proteomes" id="UP000240572">
    <property type="component" value="Unassembled WGS sequence"/>
</dbReference>
<evidence type="ECO:0000256" key="1">
    <source>
        <dbReference type="ARBA" id="ARBA00006817"/>
    </source>
</evidence>
<evidence type="ECO:0000259" key="2">
    <source>
        <dbReference type="Pfam" id="PF08327"/>
    </source>
</evidence>
<dbReference type="AlphaFoldDB" id="A0A2P8D2M1"/>
<gene>
    <name evidence="3" type="ORF">B0I18_10522</name>
</gene>
<evidence type="ECO:0000313" key="4">
    <source>
        <dbReference type="Proteomes" id="UP000240572"/>
    </source>
</evidence>
<protein>
    <submittedName>
        <fullName evidence="3">Uncharacterized protein YndB with AHSA1/START domain</fullName>
    </submittedName>
</protein>
<comment type="similarity">
    <text evidence="1">Belongs to the AHA1 family.</text>
</comment>
<accession>A0A2P8D2M1</accession>
<proteinExistence type="inferred from homology"/>
<evidence type="ECO:0000313" key="3">
    <source>
        <dbReference type="EMBL" id="PSK91439.1"/>
    </source>
</evidence>
<dbReference type="InterPro" id="IPR013538">
    <property type="entry name" value="ASHA1/2-like_C"/>
</dbReference>
<dbReference type="CDD" id="cd07814">
    <property type="entry name" value="SRPBCC_CalC_Aha1-like"/>
    <property type="match status" value="1"/>
</dbReference>
<keyword evidence="4" id="KW-1185">Reference proteome</keyword>
<sequence>METKPLILEYTYAAPPTQVWQALTDPAHMKAWYFDIPGFKPEPGFRFSFSAGSPEQQYVHQCRITEALAPETLAYTWAYEGYKGSSEVCFTLYPEDGQTRLVLEHEGLDSFPQEPAFARDSFLQGWTMILGTNLKQYLEQRKGSS</sequence>
<dbReference type="Gene3D" id="3.30.530.20">
    <property type="match status" value="1"/>
</dbReference>